<dbReference type="InterPro" id="IPR036047">
    <property type="entry name" value="F-box-like_dom_sf"/>
</dbReference>
<dbReference type="RefSeq" id="XP_053582463.1">
    <property type="nucleotide sequence ID" value="XM_053733550.1"/>
</dbReference>
<evidence type="ECO:0000313" key="3">
    <source>
        <dbReference type="Proteomes" id="UP000483820"/>
    </source>
</evidence>
<sequence>MTRPPPDSQIDLRALILYDDYQRKTAGKSYENYEKLCDTIGEKAISCDVYKYWFNRYPIEECLTRSESDGSNIPATGIRWCILSDVISGKCAEKSIDDLCEVFDELKIDKEDHDYWFKRFGNGHLFKRVTFSDLPNEIIAEIVGKCDSFRSYLTLRNVSRRLRAIVDSSKPAFSCITVYVGEDSIEQ</sequence>
<dbReference type="PROSITE" id="PS50181">
    <property type="entry name" value="FBOX"/>
    <property type="match status" value="1"/>
</dbReference>
<dbReference type="Pfam" id="PF17906">
    <property type="entry name" value="HTH_48"/>
    <property type="match status" value="2"/>
</dbReference>
<dbReference type="SMART" id="SM00256">
    <property type="entry name" value="FBOX"/>
    <property type="match status" value="1"/>
</dbReference>
<feature type="domain" description="F-box" evidence="1">
    <location>
        <begin position="128"/>
        <end position="176"/>
    </location>
</feature>
<dbReference type="GeneID" id="78776918"/>
<dbReference type="Pfam" id="PF00646">
    <property type="entry name" value="F-box"/>
    <property type="match status" value="1"/>
</dbReference>
<name>A0A6A5GFD7_CAERE</name>
<dbReference type="SUPFAM" id="SSF81383">
    <property type="entry name" value="F-box domain"/>
    <property type="match status" value="1"/>
</dbReference>
<dbReference type="EMBL" id="WUAV01000005">
    <property type="protein sequence ID" value="KAF1753830.1"/>
    <property type="molecule type" value="Genomic_DNA"/>
</dbReference>
<organism evidence="2 3">
    <name type="scientific">Caenorhabditis remanei</name>
    <name type="common">Caenorhabditis vulgaris</name>
    <dbReference type="NCBI Taxonomy" id="31234"/>
    <lineage>
        <taxon>Eukaryota</taxon>
        <taxon>Metazoa</taxon>
        <taxon>Ecdysozoa</taxon>
        <taxon>Nematoda</taxon>
        <taxon>Chromadorea</taxon>
        <taxon>Rhabditida</taxon>
        <taxon>Rhabditina</taxon>
        <taxon>Rhabditomorpha</taxon>
        <taxon>Rhabditoidea</taxon>
        <taxon>Rhabditidae</taxon>
        <taxon>Peloderinae</taxon>
        <taxon>Caenorhabditis</taxon>
    </lineage>
</organism>
<gene>
    <name evidence="2" type="ORF">GCK72_020387</name>
</gene>
<dbReference type="InterPro" id="IPR001810">
    <property type="entry name" value="F-box_dom"/>
</dbReference>
<dbReference type="InterPro" id="IPR041426">
    <property type="entry name" value="Mos1_HTH"/>
</dbReference>
<reference evidence="2 3" key="1">
    <citation type="submission" date="2019-12" db="EMBL/GenBank/DDBJ databases">
        <title>Chromosome-level assembly of the Caenorhabditis remanei genome.</title>
        <authorList>
            <person name="Teterina A.A."/>
            <person name="Willis J.H."/>
            <person name="Phillips P.C."/>
        </authorList>
    </citation>
    <scope>NUCLEOTIDE SEQUENCE [LARGE SCALE GENOMIC DNA]</scope>
    <source>
        <strain evidence="2 3">PX506</strain>
        <tissue evidence="2">Whole organism</tissue>
    </source>
</reference>
<evidence type="ECO:0000259" key="1">
    <source>
        <dbReference type="PROSITE" id="PS50181"/>
    </source>
</evidence>
<dbReference type="CTD" id="78776918"/>
<evidence type="ECO:0000313" key="2">
    <source>
        <dbReference type="EMBL" id="KAF1753830.1"/>
    </source>
</evidence>
<dbReference type="KEGG" id="crq:GCK72_020387"/>
<proteinExistence type="predicted"/>
<dbReference type="Proteomes" id="UP000483820">
    <property type="component" value="Chromosome V"/>
</dbReference>
<accession>A0A6A5GFD7</accession>
<comment type="caution">
    <text evidence="2">The sequence shown here is derived from an EMBL/GenBank/DDBJ whole genome shotgun (WGS) entry which is preliminary data.</text>
</comment>
<dbReference type="AlphaFoldDB" id="A0A6A5GFD7"/>
<dbReference type="CDD" id="cd22150">
    <property type="entry name" value="F-box_CeFBXA-like"/>
    <property type="match status" value="1"/>
</dbReference>
<protein>
    <recommendedName>
        <fullName evidence="1">F-box domain-containing protein</fullName>
    </recommendedName>
</protein>